<dbReference type="InterPro" id="IPR000182">
    <property type="entry name" value="GNAT_dom"/>
</dbReference>
<dbReference type="Pfam" id="PF13508">
    <property type="entry name" value="Acetyltransf_7"/>
    <property type="match status" value="1"/>
</dbReference>
<accession>A0ABT1QMT8</accession>
<protein>
    <submittedName>
        <fullName evidence="2">GNAT family N-acetyltransferase</fullName>
    </submittedName>
</protein>
<dbReference type="Gene3D" id="3.40.630.30">
    <property type="match status" value="1"/>
</dbReference>
<keyword evidence="3" id="KW-1185">Reference proteome</keyword>
<organism evidence="2 3">
    <name type="scientific">Tahibacter harae</name>
    <dbReference type="NCBI Taxonomy" id="2963937"/>
    <lineage>
        <taxon>Bacteria</taxon>
        <taxon>Pseudomonadati</taxon>
        <taxon>Pseudomonadota</taxon>
        <taxon>Gammaproteobacteria</taxon>
        <taxon>Lysobacterales</taxon>
        <taxon>Rhodanobacteraceae</taxon>
        <taxon>Tahibacter</taxon>
    </lineage>
</organism>
<dbReference type="PROSITE" id="PS51186">
    <property type="entry name" value="GNAT"/>
    <property type="match status" value="1"/>
</dbReference>
<evidence type="ECO:0000313" key="3">
    <source>
        <dbReference type="Proteomes" id="UP001165498"/>
    </source>
</evidence>
<dbReference type="SUPFAM" id="SSF55729">
    <property type="entry name" value="Acyl-CoA N-acyltransferases (Nat)"/>
    <property type="match status" value="1"/>
</dbReference>
<dbReference type="EMBL" id="JANFQO010000003">
    <property type="protein sequence ID" value="MCQ4163834.1"/>
    <property type="molecule type" value="Genomic_DNA"/>
</dbReference>
<dbReference type="PANTHER" id="PTHR43233">
    <property type="entry name" value="FAMILY N-ACETYLTRANSFERASE, PUTATIVE (AFU_ORTHOLOGUE AFUA_6G03350)-RELATED"/>
    <property type="match status" value="1"/>
</dbReference>
<evidence type="ECO:0000259" key="1">
    <source>
        <dbReference type="PROSITE" id="PS51186"/>
    </source>
</evidence>
<dbReference type="CDD" id="cd04301">
    <property type="entry name" value="NAT_SF"/>
    <property type="match status" value="1"/>
</dbReference>
<name>A0ABT1QMT8_9GAMM</name>
<reference evidence="2" key="1">
    <citation type="submission" date="2022-07" db="EMBL/GenBank/DDBJ databases">
        <title>Tahibacter sp., a new gammaproteobacterium isolated from the silt sample collected at pig farm.</title>
        <authorList>
            <person name="Chen H."/>
        </authorList>
    </citation>
    <scope>NUCLEOTIDE SEQUENCE</scope>
    <source>
        <strain evidence="2">P2K</strain>
    </source>
</reference>
<sequence length="146" mass="16244">MRGTYRISTDPARLDLDAVHAYLSRSYWSPGIPRELVAAAVAQSLCFGLYDPRGAQVGFARVVTDQATFAYLCDVYVLEEHRGLALGQALMQQVMADPLFGRVRRSVLVTRDAHSLYRRYGFAGLANAQGYMEINRPGLYQRGLPA</sequence>
<dbReference type="InterPro" id="IPR016181">
    <property type="entry name" value="Acyl_CoA_acyltransferase"/>
</dbReference>
<comment type="caution">
    <text evidence="2">The sequence shown here is derived from an EMBL/GenBank/DDBJ whole genome shotgun (WGS) entry which is preliminary data.</text>
</comment>
<gene>
    <name evidence="2" type="ORF">NM961_03835</name>
</gene>
<dbReference type="Proteomes" id="UP001165498">
    <property type="component" value="Unassembled WGS sequence"/>
</dbReference>
<dbReference type="PANTHER" id="PTHR43233:SF1">
    <property type="entry name" value="FAMILY N-ACETYLTRANSFERASE, PUTATIVE (AFU_ORTHOLOGUE AFUA_6G03350)-RELATED"/>
    <property type="match status" value="1"/>
</dbReference>
<dbReference type="InterPro" id="IPR053144">
    <property type="entry name" value="Acetyltransferase_Butenolide"/>
</dbReference>
<evidence type="ECO:0000313" key="2">
    <source>
        <dbReference type="EMBL" id="MCQ4163834.1"/>
    </source>
</evidence>
<feature type="domain" description="N-acetyltransferase" evidence="1">
    <location>
        <begin position="7"/>
        <end position="137"/>
    </location>
</feature>
<proteinExistence type="predicted"/>